<dbReference type="SMART" id="SM00060">
    <property type="entry name" value="FN3"/>
    <property type="match status" value="2"/>
</dbReference>
<protein>
    <submittedName>
        <fullName evidence="5">Fibronectin type III domain-containing protein</fullName>
    </submittedName>
</protein>
<dbReference type="CDD" id="cd00063">
    <property type="entry name" value="FN3"/>
    <property type="match status" value="2"/>
</dbReference>
<proteinExistence type="predicted"/>
<organism evidence="5 6">
    <name type="scientific">Tenggerimyces flavus</name>
    <dbReference type="NCBI Taxonomy" id="1708749"/>
    <lineage>
        <taxon>Bacteria</taxon>
        <taxon>Bacillati</taxon>
        <taxon>Actinomycetota</taxon>
        <taxon>Actinomycetes</taxon>
        <taxon>Propionibacteriales</taxon>
        <taxon>Nocardioidaceae</taxon>
        <taxon>Tenggerimyces</taxon>
    </lineage>
</organism>
<keyword evidence="2" id="KW-0119">Carbohydrate metabolism</keyword>
<reference evidence="6" key="1">
    <citation type="journal article" date="2019" name="Int. J. Syst. Evol. Microbiol.">
        <title>The Global Catalogue of Microorganisms (GCM) 10K type strain sequencing project: providing services to taxonomists for standard genome sequencing and annotation.</title>
        <authorList>
            <consortium name="The Broad Institute Genomics Platform"/>
            <consortium name="The Broad Institute Genome Sequencing Center for Infectious Disease"/>
            <person name="Wu L."/>
            <person name="Ma J."/>
        </authorList>
    </citation>
    <scope>NUCLEOTIDE SEQUENCE [LARGE SCALE GENOMIC DNA]</scope>
    <source>
        <strain evidence="6">CGMCC 4.7241</strain>
    </source>
</reference>
<dbReference type="PROSITE" id="PS50853">
    <property type="entry name" value="FN3"/>
    <property type="match status" value="1"/>
</dbReference>
<evidence type="ECO:0000313" key="5">
    <source>
        <dbReference type="EMBL" id="MFC3766053.1"/>
    </source>
</evidence>
<dbReference type="SUPFAM" id="SSF49265">
    <property type="entry name" value="Fibronectin type III"/>
    <property type="match status" value="1"/>
</dbReference>
<name>A0ABV7YM20_9ACTN</name>
<gene>
    <name evidence="5" type="ORF">ACFOUW_34830</name>
</gene>
<accession>A0ABV7YM20</accession>
<dbReference type="Proteomes" id="UP001595699">
    <property type="component" value="Unassembled WGS sequence"/>
</dbReference>
<evidence type="ECO:0000259" key="4">
    <source>
        <dbReference type="PROSITE" id="PS50853"/>
    </source>
</evidence>
<dbReference type="InterPro" id="IPR036116">
    <property type="entry name" value="FN3_sf"/>
</dbReference>
<dbReference type="SUPFAM" id="SSF63829">
    <property type="entry name" value="Calcium-dependent phosphotriesterase"/>
    <property type="match status" value="1"/>
</dbReference>
<feature type="compositionally biased region" description="Basic and acidic residues" evidence="3">
    <location>
        <begin position="363"/>
        <end position="390"/>
    </location>
</feature>
<dbReference type="InterPro" id="IPR003961">
    <property type="entry name" value="FN3_dom"/>
</dbReference>
<feature type="compositionally biased region" description="Pro residues" evidence="3">
    <location>
        <begin position="391"/>
        <end position="414"/>
    </location>
</feature>
<dbReference type="PRINTS" id="PR00014">
    <property type="entry name" value="FNTYPEIII"/>
</dbReference>
<comment type="caution">
    <text evidence="5">The sequence shown here is derived from an EMBL/GenBank/DDBJ whole genome shotgun (WGS) entry which is preliminary data.</text>
</comment>
<feature type="compositionally biased region" description="Low complexity" evidence="3">
    <location>
        <begin position="415"/>
        <end position="424"/>
    </location>
</feature>
<evidence type="ECO:0000256" key="2">
    <source>
        <dbReference type="ARBA" id="ARBA00023326"/>
    </source>
</evidence>
<sequence length="605" mass="64023">METFSPERETVQSGHWTYNSTLGAAFHVNGGSKSIDAEIAVPGVEPGSRIVQSDESGYILGKGRVYEFGKSDLAVADPVEVRTNEWPLGLEAGSVAYAAHLRAGLVTRFGERRTTVEVGGQIGEPVVTAEGTLWLHRHGTGQLCNLPLHAERLSCPARVASGHQGALTMASGRPVFVDLTSATMSLVSAEGFGPRRPLGQVSVSETSILARAAVGERLAILETQRDELNLIDVAGLFGTRPPAPPITTQVRPGNYQRMESSGTVLALIDEATNTLVTLDREGRQVATAVIPVDPQASAEVRPPAVVVGEDSRLYVDSSTGDHVLVVDPEGRIIGVGVTRPPASTPRPTKSVAAVSDPAPPKEPVVEPTREPAPERSRRPRPRNPEPRSPEPEPQPTKAPQPPPSPSAPPPPAPKPTASKPGAPGNVAARASGSSATVTWRAAPAHGAPVTSYLVSWSGGSATLAGGARSTTVEGLASGREYVFSVRARNRVGIGPEARSGRVVTPDGVPGKPRNLVAVPGEKRVDLYWERPALNGGEFLRYEVAMVVEPWDVRLEDTTTERHKTWTGLGKSDDARFRFSVRAVTRAPDGHIRTGPPAEVYGQPSS</sequence>
<dbReference type="Gene3D" id="2.60.40.10">
    <property type="entry name" value="Immunoglobulins"/>
    <property type="match status" value="2"/>
</dbReference>
<dbReference type="Pfam" id="PF00041">
    <property type="entry name" value="fn3"/>
    <property type="match status" value="1"/>
</dbReference>
<dbReference type="RefSeq" id="WP_205121721.1">
    <property type="nucleotide sequence ID" value="NZ_JAFBCM010000001.1"/>
</dbReference>
<dbReference type="InterPro" id="IPR013783">
    <property type="entry name" value="Ig-like_fold"/>
</dbReference>
<feature type="domain" description="Fibronectin type-III" evidence="4">
    <location>
        <begin position="422"/>
        <end position="507"/>
    </location>
</feature>
<keyword evidence="2" id="KW-0624">Polysaccharide degradation</keyword>
<evidence type="ECO:0000256" key="1">
    <source>
        <dbReference type="ARBA" id="ARBA00023295"/>
    </source>
</evidence>
<keyword evidence="1" id="KW-0378">Hydrolase</keyword>
<feature type="region of interest" description="Disordered" evidence="3">
    <location>
        <begin position="336"/>
        <end position="431"/>
    </location>
</feature>
<keyword evidence="6" id="KW-1185">Reference proteome</keyword>
<dbReference type="EMBL" id="JBHRZH010000047">
    <property type="protein sequence ID" value="MFC3766053.1"/>
    <property type="molecule type" value="Genomic_DNA"/>
</dbReference>
<evidence type="ECO:0000313" key="6">
    <source>
        <dbReference type="Proteomes" id="UP001595699"/>
    </source>
</evidence>
<evidence type="ECO:0000256" key="3">
    <source>
        <dbReference type="SAM" id="MobiDB-lite"/>
    </source>
</evidence>
<keyword evidence="1" id="KW-0326">Glycosidase</keyword>